<organism evidence="1 2">
    <name type="scientific">Paraburkholderia unamae</name>
    <dbReference type="NCBI Taxonomy" id="219649"/>
    <lineage>
        <taxon>Bacteria</taxon>
        <taxon>Pseudomonadati</taxon>
        <taxon>Pseudomonadota</taxon>
        <taxon>Betaproteobacteria</taxon>
        <taxon>Burkholderiales</taxon>
        <taxon>Burkholderiaceae</taxon>
        <taxon>Paraburkholderia</taxon>
    </lineage>
</organism>
<dbReference type="Proteomes" id="UP000245712">
    <property type="component" value="Unassembled WGS sequence"/>
</dbReference>
<evidence type="ECO:0000313" key="1">
    <source>
        <dbReference type="EMBL" id="PVX82220.1"/>
    </source>
</evidence>
<comment type="caution">
    <text evidence="1">The sequence shown here is derived from an EMBL/GenBank/DDBJ whole genome shotgun (WGS) entry which is preliminary data.</text>
</comment>
<reference evidence="1 2" key="1">
    <citation type="submission" date="2018-05" db="EMBL/GenBank/DDBJ databases">
        <title>Genomic Encyclopedia of Type Strains, Phase IV (KMG-V): Genome sequencing to study the core and pangenomes of soil and plant-associated prokaryotes.</title>
        <authorList>
            <person name="Whitman W."/>
        </authorList>
    </citation>
    <scope>NUCLEOTIDE SEQUENCE [LARGE SCALE GENOMIC DNA]</scope>
    <source>
        <strain evidence="1 2">SCZa-39</strain>
    </source>
</reference>
<evidence type="ECO:0000313" key="2">
    <source>
        <dbReference type="Proteomes" id="UP000245712"/>
    </source>
</evidence>
<gene>
    <name evidence="1" type="ORF">C7402_10973</name>
</gene>
<accession>A0ABX5KK35</accession>
<keyword evidence="2" id="KW-1185">Reference proteome</keyword>
<sequence length="166" mass="18723">MIRGFFMRAWAVMCGYVRGWGAPPAVLARKPRPSCDFVMLQCVVQVRSDTQFSHHSGYTVVIARLSGVERGLIAGKQEIAMTIHTYTDLPLVDRAAFELACARHGFAPIHFDIRGETDPNDPEHGELVIVRRGAWAQAYRVDARGQWLRQFEVDLNGNFFRQAPHA</sequence>
<name>A0ABX5KK35_9BURK</name>
<proteinExistence type="predicted"/>
<dbReference type="EMBL" id="QEOB01000009">
    <property type="protein sequence ID" value="PVX82220.1"/>
    <property type="molecule type" value="Genomic_DNA"/>
</dbReference>
<protein>
    <submittedName>
        <fullName evidence="1">Uncharacterized protein</fullName>
    </submittedName>
</protein>